<keyword evidence="4" id="KW-1185">Reference proteome</keyword>
<evidence type="ECO:0000256" key="2">
    <source>
        <dbReference type="SAM" id="SignalP"/>
    </source>
</evidence>
<feature type="chain" id="PRO_5007876770" evidence="2">
    <location>
        <begin position="19"/>
        <end position="189"/>
    </location>
</feature>
<feature type="compositionally biased region" description="Low complexity" evidence="1">
    <location>
        <begin position="130"/>
        <end position="142"/>
    </location>
</feature>
<dbReference type="EMBL" id="LFIW01002815">
    <property type="protein sequence ID" value="KZL63365.1"/>
    <property type="molecule type" value="Genomic_DNA"/>
</dbReference>
<keyword evidence="2" id="KW-0732">Signal</keyword>
<comment type="caution">
    <text evidence="3">The sequence shown here is derived from an EMBL/GenBank/DDBJ whole genome shotgun (WGS) entry which is preliminary data.</text>
</comment>
<organism evidence="3 4">
    <name type="scientific">Colletotrichum incanum</name>
    <name type="common">Soybean anthracnose fungus</name>
    <dbReference type="NCBI Taxonomy" id="1573173"/>
    <lineage>
        <taxon>Eukaryota</taxon>
        <taxon>Fungi</taxon>
        <taxon>Dikarya</taxon>
        <taxon>Ascomycota</taxon>
        <taxon>Pezizomycotina</taxon>
        <taxon>Sordariomycetes</taxon>
        <taxon>Hypocreomycetidae</taxon>
        <taxon>Glomerellales</taxon>
        <taxon>Glomerellaceae</taxon>
        <taxon>Colletotrichum</taxon>
        <taxon>Colletotrichum spaethianum species complex</taxon>
    </lineage>
</organism>
<feature type="signal peptide" evidence="2">
    <location>
        <begin position="1"/>
        <end position="18"/>
    </location>
</feature>
<evidence type="ECO:0000256" key="1">
    <source>
        <dbReference type="SAM" id="MobiDB-lite"/>
    </source>
</evidence>
<dbReference type="AlphaFoldDB" id="A0A166LCP5"/>
<dbReference type="STRING" id="1573173.A0A166LCP5"/>
<feature type="region of interest" description="Disordered" evidence="1">
    <location>
        <begin position="71"/>
        <end position="90"/>
    </location>
</feature>
<feature type="region of interest" description="Disordered" evidence="1">
    <location>
        <begin position="121"/>
        <end position="143"/>
    </location>
</feature>
<protein>
    <submittedName>
        <fullName evidence="3">Uncharacterized protein</fullName>
    </submittedName>
</protein>
<proteinExistence type="predicted"/>
<reference evidence="3 4" key="1">
    <citation type="submission" date="2015-06" db="EMBL/GenBank/DDBJ databases">
        <title>Survival trade-offs in plant roots during colonization by closely related pathogenic and mutualistic fungi.</title>
        <authorList>
            <person name="Hacquard S."/>
            <person name="Kracher B."/>
            <person name="Hiruma K."/>
            <person name="Weinman A."/>
            <person name="Muench P."/>
            <person name="Garrido Oter R."/>
            <person name="Ver Loren van Themaat E."/>
            <person name="Dallerey J.-F."/>
            <person name="Damm U."/>
            <person name="Henrissat B."/>
            <person name="Lespinet O."/>
            <person name="Thon M."/>
            <person name="Kemen E."/>
            <person name="McHardy A.C."/>
            <person name="Schulze-Lefert P."/>
            <person name="O'Connell R.J."/>
        </authorList>
    </citation>
    <scope>NUCLEOTIDE SEQUENCE [LARGE SCALE GENOMIC DNA]</scope>
    <source>
        <strain evidence="3 4">MAFF 238704</strain>
    </source>
</reference>
<evidence type="ECO:0000313" key="3">
    <source>
        <dbReference type="EMBL" id="KZL63365.1"/>
    </source>
</evidence>
<dbReference type="Proteomes" id="UP000076584">
    <property type="component" value="Unassembled WGS sequence"/>
</dbReference>
<sequence>MLPGQLLTVLGLAGFVAASPQIQIPPSDAADCPRTMCLDGINPECSIRWGGCYDMCKPYLRPTMPPCKSTLSRSTVPKTPQPVPTLSPLKPSLPIPTGGLLNKLVPTGALLNKLIPTGSPLSIKPPLPTKQPSSSSKQSTSSENCSSRTVCVDYIDECGQTYGGPWPSYSKPPCTPTVTLDPSTPPTLF</sequence>
<accession>A0A166LCP5</accession>
<gene>
    <name evidence="3" type="ORF">CI238_12195</name>
</gene>
<name>A0A166LCP5_COLIC</name>
<evidence type="ECO:0000313" key="4">
    <source>
        <dbReference type="Proteomes" id="UP000076584"/>
    </source>
</evidence>